<dbReference type="SUPFAM" id="SSF54675">
    <property type="entry name" value="Nicotinate/Quinolinate PRTase N-terminal domain-like"/>
    <property type="match status" value="1"/>
</dbReference>
<proteinExistence type="predicted"/>
<dbReference type="InterPro" id="IPR002638">
    <property type="entry name" value="Quinolinate_PRibosylTrfase_C"/>
</dbReference>
<dbReference type="UniPathway" id="UPA00253">
    <property type="reaction ID" value="UER00457"/>
</dbReference>
<keyword evidence="4" id="KW-0328">Glycosyltransferase</keyword>
<dbReference type="RefSeq" id="WP_015232079.1">
    <property type="nucleotide sequence ID" value="NC_019791.1"/>
</dbReference>
<evidence type="ECO:0000259" key="3">
    <source>
        <dbReference type="Pfam" id="PF02749"/>
    </source>
</evidence>
<protein>
    <submittedName>
        <fullName evidence="4">Nicotinic acid phosphoribosyltransferase</fullName>
    </submittedName>
</protein>
<dbReference type="eggNOG" id="arCOG01481">
    <property type="taxonomic scope" value="Archaea"/>
</dbReference>
<dbReference type="Gene3D" id="3.20.20.70">
    <property type="entry name" value="Aldolase class I"/>
    <property type="match status" value="1"/>
</dbReference>
<dbReference type="PANTHER" id="PTHR43202:SF1">
    <property type="entry name" value="NICOTINATE PHOSPHORIBOSYLTRANSFERASE"/>
    <property type="match status" value="1"/>
</dbReference>
<dbReference type="HOGENOM" id="CLU_043773_0_0_2"/>
<dbReference type="InterPro" id="IPR022412">
    <property type="entry name" value="Quinolinate_PRibosylTrfase_N"/>
</dbReference>
<dbReference type="STRING" id="1056495.Calag_0412"/>
<dbReference type="Proteomes" id="UP000010469">
    <property type="component" value="Chromosome"/>
</dbReference>
<dbReference type="FunCoup" id="L0A8M0">
    <property type="interactions" value="135"/>
</dbReference>
<evidence type="ECO:0000256" key="1">
    <source>
        <dbReference type="ARBA" id="ARBA00022679"/>
    </source>
</evidence>
<dbReference type="Pfam" id="PF02749">
    <property type="entry name" value="QRPTase_N"/>
    <property type="match status" value="1"/>
</dbReference>
<sequence>MDGNKEPKIYMASLEEILNGEATDIYFKRTKEVLEEAGLADVKVRMEVHLYGNPPEGRNWAVYAGLEEAIALLKGKPFNLYSVPEGTLFIRKMPLMIVEGKYIDFALLEAPLLGLLRFSSSIATKTASLKRVVGNKILLFFGIRALHPAVFPAADRAAFIGGADSISGVLSEKYLGLTPQGTMPHALILVFGDQKEAWKWFAKLYEGKINIVALADTLDDERKEALMAANLLGDKLWGIRLDTPASRRGNMKDIVEEIRWTLDLNGFKHVKIIVSGGLDENSILNLKDLVDGFGVGTSIATAPSVDLSMDIVEIDRGNGWEPYTKRGKLPGAKKVYSCKPLEYYIKYWNDNEIPTCTDKNDKPVNLMKLYLNNGNLVEPLPSLDDIRKYVLSQLQFVK</sequence>
<dbReference type="Pfam" id="PF01729">
    <property type="entry name" value="QRPTase_C"/>
    <property type="match status" value="1"/>
</dbReference>
<reference evidence="5" key="1">
    <citation type="submission" date="2012-03" db="EMBL/GenBank/DDBJ databases">
        <title>Complete genome of Caldisphaera lagunensis DSM 15908.</title>
        <authorList>
            <person name="Lucas S."/>
            <person name="Copeland A."/>
            <person name="Lapidus A."/>
            <person name="Glavina del Rio T."/>
            <person name="Dalin E."/>
            <person name="Tice H."/>
            <person name="Bruce D."/>
            <person name="Goodwin L."/>
            <person name="Pitluck S."/>
            <person name="Peters L."/>
            <person name="Mikhailova N."/>
            <person name="Teshima H."/>
            <person name="Kyrpides N."/>
            <person name="Mavromatis K."/>
            <person name="Ivanova N."/>
            <person name="Brettin T."/>
            <person name="Detter J.C."/>
            <person name="Han C."/>
            <person name="Larimer F."/>
            <person name="Land M."/>
            <person name="Hauser L."/>
            <person name="Markowitz V."/>
            <person name="Cheng J.-F."/>
            <person name="Hugenholtz P."/>
            <person name="Woyke T."/>
            <person name="Wu D."/>
            <person name="Spring S."/>
            <person name="Schroeder M."/>
            <person name="Brambilla E."/>
            <person name="Klenk H.-P."/>
            <person name="Eisen J.A."/>
        </authorList>
    </citation>
    <scope>NUCLEOTIDE SEQUENCE [LARGE SCALE GENOMIC DNA]</scope>
    <source>
        <strain evidence="5">DSM 15908 / JCM 11604 / IC-154</strain>
    </source>
</reference>
<dbReference type="InterPro" id="IPR053190">
    <property type="entry name" value="NAPRTase-like"/>
</dbReference>
<dbReference type="GeneID" id="14211672"/>
<name>L0A8M0_CALLD</name>
<keyword evidence="5" id="KW-1185">Reference proteome</keyword>
<dbReference type="AlphaFoldDB" id="L0A8M0"/>
<gene>
    <name evidence="4" type="ordered locus">Calag_0412</name>
</gene>
<accession>L0A8M0</accession>
<dbReference type="GO" id="GO:0009435">
    <property type="term" value="P:NAD+ biosynthetic process"/>
    <property type="evidence" value="ECO:0007669"/>
    <property type="project" value="UniProtKB-UniPathway"/>
</dbReference>
<dbReference type="GO" id="GO:0004514">
    <property type="term" value="F:nicotinate-nucleotide diphosphorylase (carboxylating) activity"/>
    <property type="evidence" value="ECO:0007669"/>
    <property type="project" value="InterPro"/>
</dbReference>
<dbReference type="GO" id="GO:0004516">
    <property type="term" value="F:nicotinate phosphoribosyltransferase activity"/>
    <property type="evidence" value="ECO:0007669"/>
    <property type="project" value="UniProtKB-EC"/>
</dbReference>
<dbReference type="InParanoid" id="L0A8M0"/>
<dbReference type="InterPro" id="IPR036068">
    <property type="entry name" value="Nicotinate_pribotase-like_C"/>
</dbReference>
<dbReference type="PANTHER" id="PTHR43202">
    <property type="entry name" value="NICOTINATE-NUCLEOTIDE PYROPHOSPHORYLASE"/>
    <property type="match status" value="1"/>
</dbReference>
<evidence type="ECO:0000313" key="5">
    <source>
        <dbReference type="Proteomes" id="UP000010469"/>
    </source>
</evidence>
<dbReference type="InterPro" id="IPR037128">
    <property type="entry name" value="Quinolinate_PRibosylTase_N_sf"/>
</dbReference>
<organism evidence="4 5">
    <name type="scientific">Caldisphaera lagunensis (strain DSM 15908 / JCM 11604 / ANMR 0165 / IC-154)</name>
    <dbReference type="NCBI Taxonomy" id="1056495"/>
    <lineage>
        <taxon>Archaea</taxon>
        <taxon>Thermoproteota</taxon>
        <taxon>Thermoprotei</taxon>
        <taxon>Acidilobales</taxon>
        <taxon>Caldisphaeraceae</taxon>
        <taxon>Caldisphaera</taxon>
    </lineage>
</organism>
<dbReference type="KEGG" id="clg:Calag_0412"/>
<feature type="domain" description="Quinolinate phosphoribosyl transferase N-terminal" evidence="3">
    <location>
        <begin position="24"/>
        <end position="120"/>
    </location>
</feature>
<dbReference type="OrthoDB" id="371831at2157"/>
<dbReference type="NCBIfam" id="NF006415">
    <property type="entry name" value="PRK08662.1"/>
    <property type="match status" value="1"/>
</dbReference>
<evidence type="ECO:0000313" key="4">
    <source>
        <dbReference type="EMBL" id="AFZ70181.1"/>
    </source>
</evidence>
<dbReference type="InterPro" id="IPR013785">
    <property type="entry name" value="Aldolase_TIM"/>
</dbReference>
<dbReference type="EMBL" id="CP003378">
    <property type="protein sequence ID" value="AFZ70181.1"/>
    <property type="molecule type" value="Genomic_DNA"/>
</dbReference>
<feature type="domain" description="Quinolinate phosphoribosyl transferase C-terminal" evidence="2">
    <location>
        <begin position="122"/>
        <end position="310"/>
    </location>
</feature>
<dbReference type="Gene3D" id="3.90.1170.20">
    <property type="entry name" value="Quinolinate phosphoribosyl transferase, N-terminal domain"/>
    <property type="match status" value="1"/>
</dbReference>
<evidence type="ECO:0000259" key="2">
    <source>
        <dbReference type="Pfam" id="PF01729"/>
    </source>
</evidence>
<dbReference type="SUPFAM" id="SSF51690">
    <property type="entry name" value="Nicotinate/Quinolinate PRTase C-terminal domain-like"/>
    <property type="match status" value="1"/>
</dbReference>
<keyword evidence="1 4" id="KW-0808">Transferase</keyword>